<feature type="domain" description="BON" evidence="2">
    <location>
        <begin position="3"/>
        <end position="71"/>
    </location>
</feature>
<keyword evidence="4" id="KW-1185">Reference proteome</keyword>
<dbReference type="InterPro" id="IPR014004">
    <property type="entry name" value="Transpt-assoc_nodulatn_dom_bac"/>
</dbReference>
<dbReference type="RefSeq" id="WP_089908968.1">
    <property type="nucleotide sequence ID" value="NZ_FOBB01000002.1"/>
</dbReference>
<evidence type="ECO:0000313" key="4">
    <source>
        <dbReference type="Proteomes" id="UP000198984"/>
    </source>
</evidence>
<gene>
    <name evidence="3" type="ORF">SAMN04488505_102178</name>
</gene>
<dbReference type="OrthoDB" id="870892at2"/>
<dbReference type="PROSITE" id="PS50914">
    <property type="entry name" value="BON"/>
    <property type="match status" value="3"/>
</dbReference>
<dbReference type="InterPro" id="IPR007055">
    <property type="entry name" value="BON_dom"/>
</dbReference>
<accession>A0A1H7PUE5</accession>
<organism evidence="3 4">
    <name type="scientific">Chitinophaga rupis</name>
    <dbReference type="NCBI Taxonomy" id="573321"/>
    <lineage>
        <taxon>Bacteria</taxon>
        <taxon>Pseudomonadati</taxon>
        <taxon>Bacteroidota</taxon>
        <taxon>Chitinophagia</taxon>
        <taxon>Chitinophagales</taxon>
        <taxon>Chitinophagaceae</taxon>
        <taxon>Chitinophaga</taxon>
    </lineage>
</organism>
<dbReference type="STRING" id="573321.SAMN04488505_102178"/>
<dbReference type="PANTHER" id="PTHR34606">
    <property type="entry name" value="BON DOMAIN-CONTAINING PROTEIN"/>
    <property type="match status" value="1"/>
</dbReference>
<name>A0A1H7PUE5_9BACT</name>
<dbReference type="Proteomes" id="UP000198984">
    <property type="component" value="Unassembled WGS sequence"/>
</dbReference>
<sequence length="217" mass="24082">MKSDIELQHDVMDEILWDPILHAAEIGVIVKQGVVTLVGAVKNYAEKVAAEQAAKRVKEVKTVVMDLSIRMTNESKRPDKEIMEAALNALKWSSFVPEDRVKLKVEDAWITITGEVEWQFQKESVTSAVEHLVGVRGVSNFIKVKPSLNAILVKDVIKRALERSADIDAESIDIQLSGGKILLTGKVRSWGQRKEVERAVWATPGVTEVTDQLTIAS</sequence>
<proteinExistence type="predicted"/>
<reference evidence="3 4" key="1">
    <citation type="submission" date="2016-10" db="EMBL/GenBank/DDBJ databases">
        <authorList>
            <person name="de Groot N.N."/>
        </authorList>
    </citation>
    <scope>NUCLEOTIDE SEQUENCE [LARGE SCALE GENOMIC DNA]</scope>
    <source>
        <strain evidence="3 4">DSM 21039</strain>
    </source>
</reference>
<protein>
    <submittedName>
        <fullName evidence="3">Osmotically-inducible protein OsmY, contains BON domain</fullName>
    </submittedName>
</protein>
<dbReference type="InterPro" id="IPR051686">
    <property type="entry name" value="Lipoprotein_DolP"/>
</dbReference>
<keyword evidence="1" id="KW-0732">Signal</keyword>
<dbReference type="Pfam" id="PF04972">
    <property type="entry name" value="BON"/>
    <property type="match status" value="3"/>
</dbReference>
<feature type="domain" description="BON" evidence="2">
    <location>
        <begin position="149"/>
        <end position="217"/>
    </location>
</feature>
<evidence type="ECO:0000313" key="3">
    <source>
        <dbReference type="EMBL" id="SEL39521.1"/>
    </source>
</evidence>
<feature type="domain" description="BON" evidence="2">
    <location>
        <begin position="78"/>
        <end position="146"/>
    </location>
</feature>
<dbReference type="AlphaFoldDB" id="A0A1H7PUE5"/>
<evidence type="ECO:0000256" key="1">
    <source>
        <dbReference type="ARBA" id="ARBA00022729"/>
    </source>
</evidence>
<dbReference type="Gene3D" id="3.30.1340.30">
    <property type="match status" value="3"/>
</dbReference>
<dbReference type="SMART" id="SM00749">
    <property type="entry name" value="BON"/>
    <property type="match status" value="2"/>
</dbReference>
<dbReference type="PANTHER" id="PTHR34606:SF4">
    <property type="entry name" value="OUTER MEMBRANE LIPOPROTEIN DOLP"/>
    <property type="match status" value="1"/>
</dbReference>
<dbReference type="EMBL" id="FOBB01000002">
    <property type="protein sequence ID" value="SEL39521.1"/>
    <property type="molecule type" value="Genomic_DNA"/>
</dbReference>
<evidence type="ECO:0000259" key="2">
    <source>
        <dbReference type="PROSITE" id="PS50914"/>
    </source>
</evidence>